<dbReference type="EMBL" id="GBRH01259734">
    <property type="protein sequence ID" value="JAD38161.1"/>
    <property type="molecule type" value="Transcribed_RNA"/>
</dbReference>
<reference evidence="1" key="1">
    <citation type="submission" date="2014-09" db="EMBL/GenBank/DDBJ databases">
        <authorList>
            <person name="Magalhaes I.L.F."/>
            <person name="Oliveira U."/>
            <person name="Santos F.R."/>
            <person name="Vidigal T.H.D.A."/>
            <person name="Brescovit A.D."/>
            <person name="Santos A.J."/>
        </authorList>
    </citation>
    <scope>NUCLEOTIDE SEQUENCE</scope>
    <source>
        <tissue evidence="1">Shoot tissue taken approximately 20 cm above the soil surface</tissue>
    </source>
</reference>
<reference evidence="1" key="2">
    <citation type="journal article" date="2015" name="Data Brief">
        <title>Shoot transcriptome of the giant reed, Arundo donax.</title>
        <authorList>
            <person name="Barrero R.A."/>
            <person name="Guerrero F.D."/>
            <person name="Moolhuijzen P."/>
            <person name="Goolsby J.A."/>
            <person name="Tidwell J."/>
            <person name="Bellgard S.E."/>
            <person name="Bellgard M.I."/>
        </authorList>
    </citation>
    <scope>NUCLEOTIDE SEQUENCE</scope>
    <source>
        <tissue evidence="1">Shoot tissue taken approximately 20 cm above the soil surface</tissue>
    </source>
</reference>
<evidence type="ECO:0000313" key="1">
    <source>
        <dbReference type="EMBL" id="JAD38161.1"/>
    </source>
</evidence>
<accession>A0A0A8ZH93</accession>
<organism evidence="1">
    <name type="scientific">Arundo donax</name>
    <name type="common">Giant reed</name>
    <name type="synonym">Donax arundinaceus</name>
    <dbReference type="NCBI Taxonomy" id="35708"/>
    <lineage>
        <taxon>Eukaryota</taxon>
        <taxon>Viridiplantae</taxon>
        <taxon>Streptophyta</taxon>
        <taxon>Embryophyta</taxon>
        <taxon>Tracheophyta</taxon>
        <taxon>Spermatophyta</taxon>
        <taxon>Magnoliopsida</taxon>
        <taxon>Liliopsida</taxon>
        <taxon>Poales</taxon>
        <taxon>Poaceae</taxon>
        <taxon>PACMAD clade</taxon>
        <taxon>Arundinoideae</taxon>
        <taxon>Arundineae</taxon>
        <taxon>Arundo</taxon>
    </lineage>
</organism>
<sequence length="33" mass="3666">MHNLVNGQSESYSLCSLILASSLVCKHVKVNQY</sequence>
<protein>
    <submittedName>
        <fullName evidence="1">Uncharacterized protein</fullName>
    </submittedName>
</protein>
<proteinExistence type="predicted"/>
<dbReference type="AlphaFoldDB" id="A0A0A8ZH93"/>
<name>A0A0A8ZH93_ARUDO</name>